<dbReference type="GO" id="GO:0030313">
    <property type="term" value="C:cell envelope"/>
    <property type="evidence" value="ECO:0007669"/>
    <property type="project" value="UniProtKB-SubCell"/>
</dbReference>
<protein>
    <recommendedName>
        <fullName evidence="8">CopC domain-containing protein</fullName>
    </recommendedName>
</protein>
<feature type="transmembrane region" description="Helical" evidence="6">
    <location>
        <begin position="158"/>
        <end position="178"/>
    </location>
</feature>
<evidence type="ECO:0000313" key="9">
    <source>
        <dbReference type="EMBL" id="ANC76526.1"/>
    </source>
</evidence>
<dbReference type="InterPro" id="IPR014756">
    <property type="entry name" value="Ig_E-set"/>
</dbReference>
<gene>
    <name evidence="9" type="ORF">ABE65_006815</name>
</gene>
<evidence type="ECO:0000256" key="3">
    <source>
        <dbReference type="ARBA" id="ARBA00022729"/>
    </source>
</evidence>
<dbReference type="Pfam" id="PF04234">
    <property type="entry name" value="CopC"/>
    <property type="match status" value="1"/>
</dbReference>
<keyword evidence="10" id="KW-1185">Reference proteome</keyword>
<keyword evidence="6" id="KW-0472">Membrane</keyword>
<evidence type="ECO:0000256" key="4">
    <source>
        <dbReference type="ARBA" id="ARBA00023008"/>
    </source>
</evidence>
<name>A0A160IL07_9BACL</name>
<evidence type="ECO:0000256" key="6">
    <source>
        <dbReference type="SAM" id="Phobius"/>
    </source>
</evidence>
<feature type="compositionally biased region" description="Basic and acidic residues" evidence="5">
    <location>
        <begin position="133"/>
        <end position="152"/>
    </location>
</feature>
<dbReference type="EMBL" id="CP015378">
    <property type="protein sequence ID" value="ANC76526.1"/>
    <property type="molecule type" value="Genomic_DNA"/>
</dbReference>
<sequence length="182" mass="20082">MKKILIPFLLLFTIVFQLPLSASAHSELETSTPAEGEKVTTDLEAVVLTFSTKIESLSTMTLKNGDKEIPLQISIEDDQMTGAITNPLENGNYTVAYKIIGADSHVIEGNYSFSVDRPTQEEAPEQGTTDEGAQEKEDNGEKALNDQEKNDKPNNPTYFAPLTIGLIIVIAIVSFFAFRRKR</sequence>
<dbReference type="RefSeq" id="WP_066392769.1">
    <property type="nucleotide sequence ID" value="NZ_CP015378.1"/>
</dbReference>
<dbReference type="AlphaFoldDB" id="A0A160IL07"/>
<keyword evidence="4" id="KW-0186">Copper</keyword>
<evidence type="ECO:0000256" key="2">
    <source>
        <dbReference type="ARBA" id="ARBA00022723"/>
    </source>
</evidence>
<feature type="chain" id="PRO_5007815654" description="CopC domain-containing protein" evidence="7">
    <location>
        <begin position="25"/>
        <end position="182"/>
    </location>
</feature>
<comment type="subcellular location">
    <subcellularLocation>
        <location evidence="1">Cell envelope</location>
    </subcellularLocation>
</comment>
<dbReference type="InterPro" id="IPR032694">
    <property type="entry name" value="CopC/D"/>
</dbReference>
<dbReference type="Proteomes" id="UP000076623">
    <property type="component" value="Chromosome"/>
</dbReference>
<dbReference type="Gene3D" id="2.60.40.1220">
    <property type="match status" value="1"/>
</dbReference>
<dbReference type="PANTHER" id="PTHR34820:SF4">
    <property type="entry name" value="INNER MEMBRANE PROTEIN YEBZ"/>
    <property type="match status" value="1"/>
</dbReference>
<evidence type="ECO:0000256" key="7">
    <source>
        <dbReference type="SAM" id="SignalP"/>
    </source>
</evidence>
<keyword evidence="3 7" id="KW-0732">Signal</keyword>
<dbReference type="InterPro" id="IPR014755">
    <property type="entry name" value="Cu-Rt/internalin_Ig-like"/>
</dbReference>
<dbReference type="InterPro" id="IPR007348">
    <property type="entry name" value="CopC_dom"/>
</dbReference>
<dbReference type="PANTHER" id="PTHR34820">
    <property type="entry name" value="INNER MEMBRANE PROTEIN YEBZ"/>
    <property type="match status" value="1"/>
</dbReference>
<feature type="domain" description="CopC" evidence="8">
    <location>
        <begin position="25"/>
        <end position="115"/>
    </location>
</feature>
<proteinExistence type="predicted"/>
<dbReference type="STRING" id="1221500.ABE65_006815"/>
<evidence type="ECO:0000259" key="8">
    <source>
        <dbReference type="Pfam" id="PF04234"/>
    </source>
</evidence>
<dbReference type="GO" id="GO:0005507">
    <property type="term" value="F:copper ion binding"/>
    <property type="evidence" value="ECO:0007669"/>
    <property type="project" value="InterPro"/>
</dbReference>
<feature type="signal peptide" evidence="7">
    <location>
        <begin position="1"/>
        <end position="24"/>
    </location>
</feature>
<feature type="region of interest" description="Disordered" evidence="5">
    <location>
        <begin position="117"/>
        <end position="154"/>
    </location>
</feature>
<keyword evidence="6" id="KW-1133">Transmembrane helix</keyword>
<keyword evidence="6" id="KW-0812">Transmembrane</keyword>
<reference evidence="9 10" key="1">
    <citation type="submission" date="2016-04" db="EMBL/GenBank/DDBJ databases">
        <title>Complete genome sequence of Fictibacillus phosphorivorans G25-29, a strain toxic to nematodes.</title>
        <authorList>
            <person name="Zheng Z."/>
        </authorList>
    </citation>
    <scope>NUCLEOTIDE SEQUENCE [LARGE SCALE GENOMIC DNA]</scope>
    <source>
        <strain evidence="9 10">G25-29</strain>
    </source>
</reference>
<dbReference type="GO" id="GO:0006825">
    <property type="term" value="P:copper ion transport"/>
    <property type="evidence" value="ECO:0007669"/>
    <property type="project" value="InterPro"/>
</dbReference>
<accession>A0A160IL07</accession>
<evidence type="ECO:0000313" key="10">
    <source>
        <dbReference type="Proteomes" id="UP000076623"/>
    </source>
</evidence>
<evidence type="ECO:0000256" key="1">
    <source>
        <dbReference type="ARBA" id="ARBA00004196"/>
    </source>
</evidence>
<keyword evidence="2" id="KW-0479">Metal-binding</keyword>
<dbReference type="SUPFAM" id="SSF81296">
    <property type="entry name" value="E set domains"/>
    <property type="match status" value="1"/>
</dbReference>
<dbReference type="GO" id="GO:0005886">
    <property type="term" value="C:plasma membrane"/>
    <property type="evidence" value="ECO:0007669"/>
    <property type="project" value="TreeGrafter"/>
</dbReference>
<dbReference type="GO" id="GO:0046688">
    <property type="term" value="P:response to copper ion"/>
    <property type="evidence" value="ECO:0007669"/>
    <property type="project" value="InterPro"/>
</dbReference>
<organism evidence="9 10">
    <name type="scientific">Fictibacillus phosphorivorans</name>
    <dbReference type="NCBI Taxonomy" id="1221500"/>
    <lineage>
        <taxon>Bacteria</taxon>
        <taxon>Bacillati</taxon>
        <taxon>Bacillota</taxon>
        <taxon>Bacilli</taxon>
        <taxon>Bacillales</taxon>
        <taxon>Fictibacillaceae</taxon>
        <taxon>Fictibacillus</taxon>
    </lineage>
</organism>
<dbReference type="KEGG" id="fpn:ABE65_006815"/>
<evidence type="ECO:0000256" key="5">
    <source>
        <dbReference type="SAM" id="MobiDB-lite"/>
    </source>
</evidence>
<dbReference type="GO" id="GO:0042597">
    <property type="term" value="C:periplasmic space"/>
    <property type="evidence" value="ECO:0007669"/>
    <property type="project" value="InterPro"/>
</dbReference>